<organism evidence="9 10">
    <name type="scientific">Lithohypha guttulata</name>
    <dbReference type="NCBI Taxonomy" id="1690604"/>
    <lineage>
        <taxon>Eukaryota</taxon>
        <taxon>Fungi</taxon>
        <taxon>Dikarya</taxon>
        <taxon>Ascomycota</taxon>
        <taxon>Pezizomycotina</taxon>
        <taxon>Eurotiomycetes</taxon>
        <taxon>Chaetothyriomycetidae</taxon>
        <taxon>Chaetothyriales</taxon>
        <taxon>Trichomeriaceae</taxon>
        <taxon>Lithohypha</taxon>
    </lineage>
</organism>
<comment type="similarity">
    <text evidence="1">Belongs to the MBF1 family.</text>
</comment>
<evidence type="ECO:0000256" key="3">
    <source>
        <dbReference type="ARBA" id="ARBA00023015"/>
    </source>
</evidence>
<dbReference type="SUPFAM" id="SSF47413">
    <property type="entry name" value="lambda repressor-like DNA-binding domains"/>
    <property type="match status" value="1"/>
</dbReference>
<dbReference type="CDD" id="cd00093">
    <property type="entry name" value="HTH_XRE"/>
    <property type="match status" value="1"/>
</dbReference>
<comment type="function">
    <text evidence="6">Transcriptional coactivator that stimulates GCN4-dependent transcriptional activity by bridging the DNA-binding region of GCN4 and TBP (SPT15), thereby recruiting TBP to GCN4-bound promoters. Involved in induction of the ribosome quality control (RQC) pathway; a pathway that degrades nascent peptide chains during problematic translation. Required to prevent stalled ribosomes from frameshifting.</text>
</comment>
<keyword evidence="10" id="KW-1185">Reference proteome</keyword>
<dbReference type="PROSITE" id="PS50943">
    <property type="entry name" value="HTH_CROC1"/>
    <property type="match status" value="1"/>
</dbReference>
<evidence type="ECO:0000256" key="2">
    <source>
        <dbReference type="ARBA" id="ARBA00014317"/>
    </source>
</evidence>
<dbReference type="GO" id="GO:0003677">
    <property type="term" value="F:DNA binding"/>
    <property type="evidence" value="ECO:0007669"/>
    <property type="project" value="UniProtKB-KW"/>
</dbReference>
<dbReference type="PANTHER" id="PTHR10245">
    <property type="entry name" value="ENDOTHELIAL DIFFERENTIATION-RELATED FACTOR 1 MULTIPROTEIN BRIDGING FACTOR 1"/>
    <property type="match status" value="1"/>
</dbReference>
<evidence type="ECO:0000256" key="4">
    <source>
        <dbReference type="ARBA" id="ARBA00023125"/>
    </source>
</evidence>
<dbReference type="InterPro" id="IPR001387">
    <property type="entry name" value="Cro/C1-type_HTH"/>
</dbReference>
<evidence type="ECO:0000259" key="8">
    <source>
        <dbReference type="PROSITE" id="PS50943"/>
    </source>
</evidence>
<sequence>MSEEWDSVTRIGSKVRAGGGTAQDRERVIKGRSALNAAQRSGAIVGTEKKFGTTNTGSQGEGQRLTKVDRSDDIVPTKTVGSVVGNAIRDGRQKVEPKLTQADLAKKVNITPNLLQDYERGTATPDQKILGNLERVLKIKLRGNDIGAPKTLGPKK</sequence>
<evidence type="ECO:0000256" key="1">
    <source>
        <dbReference type="ARBA" id="ARBA00009802"/>
    </source>
</evidence>
<evidence type="ECO:0000313" key="10">
    <source>
        <dbReference type="Proteomes" id="UP001309876"/>
    </source>
</evidence>
<dbReference type="Proteomes" id="UP001309876">
    <property type="component" value="Unassembled WGS sequence"/>
</dbReference>
<feature type="region of interest" description="Disordered" evidence="7">
    <location>
        <begin position="1"/>
        <end position="34"/>
    </location>
</feature>
<dbReference type="GO" id="GO:0005634">
    <property type="term" value="C:nucleus"/>
    <property type="evidence" value="ECO:0007669"/>
    <property type="project" value="TreeGrafter"/>
</dbReference>
<comment type="caution">
    <text evidence="9">The sequence shown here is derived from an EMBL/GenBank/DDBJ whole genome shotgun (WGS) entry which is preliminary data.</text>
</comment>
<keyword evidence="5" id="KW-0804">Transcription</keyword>
<accession>A0AAN7YBH4</accession>
<evidence type="ECO:0000313" key="9">
    <source>
        <dbReference type="EMBL" id="KAK5086805.1"/>
    </source>
</evidence>
<dbReference type="PANTHER" id="PTHR10245:SF15">
    <property type="entry name" value="ENDOTHELIAL DIFFERENTIATION-RELATED FACTOR 1"/>
    <property type="match status" value="1"/>
</dbReference>
<dbReference type="InterPro" id="IPR013729">
    <property type="entry name" value="MBF1_N"/>
</dbReference>
<gene>
    <name evidence="9" type="ORF">LTR05_003973</name>
</gene>
<dbReference type="Pfam" id="PF08523">
    <property type="entry name" value="MBF1"/>
    <property type="match status" value="1"/>
</dbReference>
<proteinExistence type="inferred from homology"/>
<reference evidence="9 10" key="1">
    <citation type="submission" date="2023-08" db="EMBL/GenBank/DDBJ databases">
        <title>Black Yeasts Isolated from many extreme environments.</title>
        <authorList>
            <person name="Coleine C."/>
            <person name="Stajich J.E."/>
            <person name="Selbmann L."/>
        </authorList>
    </citation>
    <scope>NUCLEOTIDE SEQUENCE [LARGE SCALE GENOMIC DNA]</scope>
    <source>
        <strain evidence="9 10">CCFEE 5910</strain>
    </source>
</reference>
<keyword evidence="3" id="KW-0805">Transcription regulation</keyword>
<evidence type="ECO:0000256" key="5">
    <source>
        <dbReference type="ARBA" id="ARBA00023163"/>
    </source>
</evidence>
<dbReference type="AlphaFoldDB" id="A0AAN7YBH4"/>
<protein>
    <recommendedName>
        <fullName evidence="2">Multiprotein-bridging factor 1</fullName>
    </recommendedName>
</protein>
<dbReference type="InterPro" id="IPR010982">
    <property type="entry name" value="Lambda_DNA-bd_dom_sf"/>
</dbReference>
<name>A0AAN7YBH4_9EURO</name>
<dbReference type="SMART" id="SM00530">
    <property type="entry name" value="HTH_XRE"/>
    <property type="match status" value="1"/>
</dbReference>
<evidence type="ECO:0000256" key="7">
    <source>
        <dbReference type="SAM" id="MobiDB-lite"/>
    </source>
</evidence>
<dbReference type="Gene3D" id="1.10.260.40">
    <property type="entry name" value="lambda repressor-like DNA-binding domains"/>
    <property type="match status" value="1"/>
</dbReference>
<feature type="domain" description="HTH cro/C1-type" evidence="8">
    <location>
        <begin position="98"/>
        <end position="144"/>
    </location>
</feature>
<dbReference type="EMBL" id="JAVRRJ010000003">
    <property type="protein sequence ID" value="KAK5086805.1"/>
    <property type="molecule type" value="Genomic_DNA"/>
</dbReference>
<dbReference type="Pfam" id="PF01381">
    <property type="entry name" value="HTH_3"/>
    <property type="match status" value="1"/>
</dbReference>
<feature type="region of interest" description="Disordered" evidence="7">
    <location>
        <begin position="46"/>
        <end position="69"/>
    </location>
</feature>
<evidence type="ECO:0000256" key="6">
    <source>
        <dbReference type="ARBA" id="ARBA00035107"/>
    </source>
</evidence>
<keyword evidence="4" id="KW-0238">DNA-binding</keyword>